<sequence>MVEVNKFTKKVFITGASGFVGRNLKSFLNGTGWLVAGISLRDPNWKTRIEGASANSIIHLAGKAHDTSSHIKAKDYFKINRDLTIELFDLFLQSDIKDFFYFSSVKAVADSVTGVLVEDIKGKPVTAYGRSKFQAEQYLLKSKLPAGKRLFIIRPSMIHGPGNKGNLNLLYKVIERGLPWPLAAFHNQRSFLSIDNLNYLIKRMILDPGIPSGVYNFADDEVVSTNDLITLIAKSLGRPPRLWNIPKKFIEVSVKLGNLFPLPLNSDRLKKLTESYVVTNQKIKLALNVNRLPVTAREGLVKTIESFGPLDEIEL</sequence>
<name>A0ABW5Z003_9SPHI</name>
<dbReference type="PANTHER" id="PTHR43245:SF58">
    <property type="entry name" value="BLL5923 PROTEIN"/>
    <property type="match status" value="1"/>
</dbReference>
<dbReference type="InterPro" id="IPR001509">
    <property type="entry name" value="Epimerase_deHydtase"/>
</dbReference>
<accession>A0ABW5Z003</accession>
<protein>
    <submittedName>
        <fullName evidence="2">NAD-dependent epimerase/dehydratase family protein</fullName>
    </submittedName>
</protein>
<dbReference type="EMBL" id="JBHUPE010000007">
    <property type="protein sequence ID" value="MFD2905890.1"/>
    <property type="molecule type" value="Genomic_DNA"/>
</dbReference>
<dbReference type="Proteomes" id="UP001597509">
    <property type="component" value="Unassembled WGS sequence"/>
</dbReference>
<comment type="caution">
    <text evidence="2">The sequence shown here is derived from an EMBL/GenBank/DDBJ whole genome shotgun (WGS) entry which is preliminary data.</text>
</comment>
<dbReference type="InterPro" id="IPR050177">
    <property type="entry name" value="Lipid_A_modif_metabolic_enz"/>
</dbReference>
<dbReference type="InterPro" id="IPR036291">
    <property type="entry name" value="NAD(P)-bd_dom_sf"/>
</dbReference>
<evidence type="ECO:0000259" key="1">
    <source>
        <dbReference type="Pfam" id="PF01370"/>
    </source>
</evidence>
<dbReference type="PANTHER" id="PTHR43245">
    <property type="entry name" value="BIFUNCTIONAL POLYMYXIN RESISTANCE PROTEIN ARNA"/>
    <property type="match status" value="1"/>
</dbReference>
<evidence type="ECO:0000313" key="2">
    <source>
        <dbReference type="EMBL" id="MFD2905890.1"/>
    </source>
</evidence>
<dbReference type="Gene3D" id="3.40.50.720">
    <property type="entry name" value="NAD(P)-binding Rossmann-like Domain"/>
    <property type="match status" value="1"/>
</dbReference>
<evidence type="ECO:0000313" key="3">
    <source>
        <dbReference type="Proteomes" id="UP001597509"/>
    </source>
</evidence>
<dbReference type="Pfam" id="PF01370">
    <property type="entry name" value="Epimerase"/>
    <property type="match status" value="1"/>
</dbReference>
<dbReference type="SUPFAM" id="SSF51735">
    <property type="entry name" value="NAD(P)-binding Rossmann-fold domains"/>
    <property type="match status" value="1"/>
</dbReference>
<organism evidence="2 3">
    <name type="scientific">Sphingobacterium anhuiense</name>
    <dbReference type="NCBI Taxonomy" id="493780"/>
    <lineage>
        <taxon>Bacteria</taxon>
        <taxon>Pseudomonadati</taxon>
        <taxon>Bacteroidota</taxon>
        <taxon>Sphingobacteriia</taxon>
        <taxon>Sphingobacteriales</taxon>
        <taxon>Sphingobacteriaceae</taxon>
        <taxon>Sphingobacterium</taxon>
    </lineage>
</organism>
<dbReference type="RefSeq" id="WP_380922796.1">
    <property type="nucleotide sequence ID" value="NZ_JBHUPE010000007.1"/>
</dbReference>
<feature type="domain" description="NAD-dependent epimerase/dehydratase" evidence="1">
    <location>
        <begin position="11"/>
        <end position="204"/>
    </location>
</feature>
<proteinExistence type="predicted"/>
<keyword evidence="3" id="KW-1185">Reference proteome</keyword>
<reference evidence="3" key="1">
    <citation type="journal article" date="2019" name="Int. J. Syst. Evol. Microbiol.">
        <title>The Global Catalogue of Microorganisms (GCM) 10K type strain sequencing project: providing services to taxonomists for standard genome sequencing and annotation.</title>
        <authorList>
            <consortium name="The Broad Institute Genomics Platform"/>
            <consortium name="The Broad Institute Genome Sequencing Center for Infectious Disease"/>
            <person name="Wu L."/>
            <person name="Ma J."/>
        </authorList>
    </citation>
    <scope>NUCLEOTIDE SEQUENCE [LARGE SCALE GENOMIC DNA]</scope>
    <source>
        <strain evidence="3">KCTC 22209</strain>
    </source>
</reference>
<gene>
    <name evidence="2" type="ORF">ACFS6I_18320</name>
</gene>